<dbReference type="InterPro" id="IPR050861">
    <property type="entry name" value="Dihydroxyacetone_Kinase"/>
</dbReference>
<evidence type="ECO:0000313" key="7">
    <source>
        <dbReference type="Proteomes" id="UP000050430"/>
    </source>
</evidence>
<dbReference type="PATRIC" id="fig|229920.5.peg.481"/>
<dbReference type="FunFam" id="3.40.50.10440:FF:000001">
    <property type="entry name" value="Dihydroxyacetone kinase, DhaK subunit"/>
    <property type="match status" value="1"/>
</dbReference>
<keyword evidence="7" id="KW-1185">Reference proteome</keyword>
<evidence type="ECO:0000256" key="1">
    <source>
        <dbReference type="ARBA" id="ARBA00022679"/>
    </source>
</evidence>
<dbReference type="EMBL" id="LGCK01000014">
    <property type="protein sequence ID" value="KPL70533.1"/>
    <property type="molecule type" value="Genomic_DNA"/>
</dbReference>
<dbReference type="RefSeq" id="WP_062422430.1">
    <property type="nucleotide sequence ID" value="NZ_BBYA01000010.1"/>
</dbReference>
<evidence type="ECO:0000313" key="6">
    <source>
        <dbReference type="EMBL" id="KPL70533.1"/>
    </source>
</evidence>
<dbReference type="Gene3D" id="3.40.50.10440">
    <property type="entry name" value="Dihydroxyacetone kinase, domain 1"/>
    <property type="match status" value="1"/>
</dbReference>
<evidence type="ECO:0000256" key="4">
    <source>
        <dbReference type="ARBA" id="ARBA00022840"/>
    </source>
</evidence>
<evidence type="ECO:0000256" key="3">
    <source>
        <dbReference type="ARBA" id="ARBA00022777"/>
    </source>
</evidence>
<dbReference type="GO" id="GO:0004371">
    <property type="term" value="F:glycerone kinase activity"/>
    <property type="evidence" value="ECO:0007669"/>
    <property type="project" value="InterPro"/>
</dbReference>
<accession>A0A0P6WP34</accession>
<sequence length="336" mass="36685">MKKFINDPNDVLPEMMEGYLRAYGDIIERIEDYPSVVLKDLDPGKVGLIVGGGSGHEPIFIEYLGKGMADGASQGNICAAPSPDNILAVTKAVDRGKGVVYIYGNYSGDCMNFDMAAELADLEGIKTATVRVTDDVASAPKDRISDRRGIAGDFFVMRIAGAACYAGYDLEDVKRVADKANANTRTMGVALTPGTIPGEKPAFTLGEDEMEIGMGLHGEPGIRRDKIQPADKIVDQMMKMILEDLPFKKGDDVCLLVDGFGATTRMEMMIIIRRVSQLLDKEGITLHDVKFGNFATFQEMAGSSITLMRLDDELKKLYDSPMWSILFGQKGFSTHK</sequence>
<dbReference type="GO" id="GO:0019563">
    <property type="term" value="P:glycerol catabolic process"/>
    <property type="evidence" value="ECO:0007669"/>
    <property type="project" value="TreeGrafter"/>
</dbReference>
<keyword evidence="4" id="KW-0067">ATP-binding</keyword>
<proteinExistence type="predicted"/>
<comment type="caution">
    <text evidence="6">The sequence shown here is derived from an EMBL/GenBank/DDBJ whole genome shotgun (WGS) entry which is preliminary data.</text>
</comment>
<gene>
    <name evidence="6" type="ORF">ADM99_15535</name>
</gene>
<dbReference type="PANTHER" id="PTHR28629:SF4">
    <property type="entry name" value="TRIOKINASE_FMN CYCLASE"/>
    <property type="match status" value="1"/>
</dbReference>
<dbReference type="STRING" id="229920.ADM99_15535"/>
<dbReference type="InterPro" id="IPR004006">
    <property type="entry name" value="DhaK_dom"/>
</dbReference>
<dbReference type="PANTHER" id="PTHR28629">
    <property type="entry name" value="TRIOKINASE/FMN CYCLASE"/>
    <property type="match status" value="1"/>
</dbReference>
<feature type="domain" description="DhaK" evidence="5">
    <location>
        <begin position="7"/>
        <end position="327"/>
    </location>
</feature>
<keyword evidence="1" id="KW-0808">Transferase</keyword>
<dbReference type="GO" id="GO:0005524">
    <property type="term" value="F:ATP binding"/>
    <property type="evidence" value="ECO:0007669"/>
    <property type="project" value="UniProtKB-KW"/>
</dbReference>
<dbReference type="Proteomes" id="UP000050430">
    <property type="component" value="Unassembled WGS sequence"/>
</dbReference>
<dbReference type="FunFam" id="3.30.1180.20:FF:000001">
    <property type="entry name" value="Dihydroxyacetone kinase 1"/>
    <property type="match status" value="1"/>
</dbReference>
<dbReference type="SUPFAM" id="SSF82549">
    <property type="entry name" value="DAK1/DegV-like"/>
    <property type="match status" value="1"/>
</dbReference>
<reference evidence="6 7" key="1">
    <citation type="submission" date="2015-07" db="EMBL/GenBank/DDBJ databases">
        <title>Genome sequence of Leptolinea tardivitalis DSM 16556.</title>
        <authorList>
            <person name="Hemp J."/>
            <person name="Ward L.M."/>
            <person name="Pace L.A."/>
            <person name="Fischer W.W."/>
        </authorList>
    </citation>
    <scope>NUCLEOTIDE SEQUENCE [LARGE SCALE GENOMIC DNA]</scope>
    <source>
        <strain evidence="6 7">YMTK-2</strain>
    </source>
</reference>
<dbReference type="Gene3D" id="3.30.1180.20">
    <property type="entry name" value="Dihydroxyacetone kinase, domain 2"/>
    <property type="match status" value="1"/>
</dbReference>
<dbReference type="PROSITE" id="PS51481">
    <property type="entry name" value="DHAK"/>
    <property type="match status" value="1"/>
</dbReference>
<keyword evidence="2" id="KW-0547">Nucleotide-binding</keyword>
<protein>
    <submittedName>
        <fullName evidence="6">Dihydroxyacetone kinase</fullName>
    </submittedName>
</protein>
<dbReference type="Pfam" id="PF02733">
    <property type="entry name" value="Dak1"/>
    <property type="match status" value="1"/>
</dbReference>
<organism evidence="6 7">
    <name type="scientific">Leptolinea tardivitalis</name>
    <dbReference type="NCBI Taxonomy" id="229920"/>
    <lineage>
        <taxon>Bacteria</taxon>
        <taxon>Bacillati</taxon>
        <taxon>Chloroflexota</taxon>
        <taxon>Anaerolineae</taxon>
        <taxon>Anaerolineales</taxon>
        <taxon>Anaerolineaceae</taxon>
        <taxon>Leptolinea</taxon>
    </lineage>
</organism>
<dbReference type="AlphaFoldDB" id="A0A0P6WP34"/>
<dbReference type="GO" id="GO:0005829">
    <property type="term" value="C:cytosol"/>
    <property type="evidence" value="ECO:0007669"/>
    <property type="project" value="TreeGrafter"/>
</dbReference>
<keyword evidence="3 6" id="KW-0418">Kinase</keyword>
<evidence type="ECO:0000259" key="5">
    <source>
        <dbReference type="PROSITE" id="PS51481"/>
    </source>
</evidence>
<name>A0A0P6WP34_9CHLR</name>
<dbReference type="OrthoDB" id="9806345at2"/>
<evidence type="ECO:0000256" key="2">
    <source>
        <dbReference type="ARBA" id="ARBA00022741"/>
    </source>
</evidence>